<dbReference type="EMBL" id="UZAU01000542">
    <property type="status" value="NOT_ANNOTATED_CDS"/>
    <property type="molecule type" value="Genomic_DNA"/>
</dbReference>
<dbReference type="SUPFAM" id="SSF53098">
    <property type="entry name" value="Ribonuclease H-like"/>
    <property type="match status" value="1"/>
</dbReference>
<proteinExistence type="predicted"/>
<dbReference type="Gene3D" id="3.30.420.10">
    <property type="entry name" value="Ribonuclease H-like superfamily/Ribonuclease H"/>
    <property type="match status" value="1"/>
</dbReference>
<name>A0A803PLJ5_CANSA</name>
<accession>A0A803PLJ5</accession>
<evidence type="ECO:0000259" key="1">
    <source>
        <dbReference type="PROSITE" id="PS50878"/>
    </source>
</evidence>
<feature type="domain" description="Reverse transcriptase" evidence="1">
    <location>
        <begin position="260"/>
        <end position="507"/>
    </location>
</feature>
<dbReference type="InterPro" id="IPR036397">
    <property type="entry name" value="RNaseH_sf"/>
</dbReference>
<protein>
    <recommendedName>
        <fullName evidence="1">Reverse transcriptase domain-containing protein</fullName>
    </recommendedName>
</protein>
<dbReference type="Pfam" id="PF13966">
    <property type="entry name" value="zf-RVT"/>
    <property type="match status" value="1"/>
</dbReference>
<reference evidence="2" key="2">
    <citation type="submission" date="2021-03" db="UniProtKB">
        <authorList>
            <consortium name="EnsemblPlants"/>
        </authorList>
    </citation>
    <scope>IDENTIFICATION</scope>
</reference>
<dbReference type="GO" id="GO:0003676">
    <property type="term" value="F:nucleic acid binding"/>
    <property type="evidence" value="ECO:0007669"/>
    <property type="project" value="InterPro"/>
</dbReference>
<keyword evidence="3" id="KW-1185">Reference proteome</keyword>
<dbReference type="PANTHER" id="PTHR33116">
    <property type="entry name" value="REVERSE TRANSCRIPTASE ZINC-BINDING DOMAIN-CONTAINING PROTEIN-RELATED-RELATED"/>
    <property type="match status" value="1"/>
</dbReference>
<dbReference type="SUPFAM" id="SSF56219">
    <property type="entry name" value="DNase I-like"/>
    <property type="match status" value="1"/>
</dbReference>
<organism evidence="2 3">
    <name type="scientific">Cannabis sativa</name>
    <name type="common">Hemp</name>
    <name type="synonym">Marijuana</name>
    <dbReference type="NCBI Taxonomy" id="3483"/>
    <lineage>
        <taxon>Eukaryota</taxon>
        <taxon>Viridiplantae</taxon>
        <taxon>Streptophyta</taxon>
        <taxon>Embryophyta</taxon>
        <taxon>Tracheophyta</taxon>
        <taxon>Spermatophyta</taxon>
        <taxon>Magnoliopsida</taxon>
        <taxon>eudicotyledons</taxon>
        <taxon>Gunneridae</taxon>
        <taxon>Pentapetalae</taxon>
        <taxon>rosids</taxon>
        <taxon>fabids</taxon>
        <taxon>Rosales</taxon>
        <taxon>Cannabaceae</taxon>
        <taxon>Cannabis</taxon>
    </lineage>
</organism>
<sequence length="977" mass="110482">MDCFHNFLYKFNLAPLSFIGNKFTWTNKTIRERLDWAVASDSWVDVFPEHSLHHLGFYGSDHRVLKLVLTSSNSRPNSTPTCNRFRFENVWLEDPDFYRTVETSWNEGPNSLSTGSGFNSFLAQQKHCVSVLRAWAKNTYHSTKSRIQFLTQEINYLQNKAMLTREDCSKLTQLQSRLDSLLYKDEIYWKQRASVRWLKAGDRNTKFFHKHASSRRKSNEIKYLKNDEGVVVNTSEGIADLVTSYFSTLFSSEGCDLEAAASIFNSLGPGLDDPEISFLAQEFTDEEVRKAVFQLSGDKAVGLDGLNAYFYQKNWTMGKRGWAALKLDMAKAFDRVEWDFLRHLMFHFNFPVSFVSLIFKCLTTASISFSINGQVHGSLKPSRGLRQGDPLSPYLFILCSEGLSAVLQDFQNQNLLSGIAISRQAPSITHLLFADDSFLFCTANRQSCENLHHALSLYSEASGQMVNFAKSSILFSPNTSQEIRNLFFHTFQLEDREFITKYLGLPQCLSRVKYPAFAFLKDKVANIIHSWNHKWFSRAGKETLIKAVLQAIPSYAMACYRIPTKICKEIESSISKFWWGSSVESPKVHWKSHRPSFLGEVYCGDVLCLNKALFGRWVPISGHNCNDTMIWGPEATGMFTVKSAYHLSLQSRDMPTSSSFTSSKSFWSKIWNSVVPPKVKHLIWRAISHSLPVASSFFFRHIIPTPVCPVCQMQSETVEHAILGCPHAKKAWKYSKFFAFYNTNKDKSFCLFMTAALDAHTKSDLALMFCFIWSISNQRNHIFHQKTGHSSYQLFDYAANYLHEFLDANARQVASTPSTMRPIRRGFQPPAGQWIVYTDAALDCSNLKHSSGVVAFDGARHVRAGFMVPYSGVVSPEVAEAKAIFAAIEWVTAIQLPVSTIASDCQSVVTKISSSFCNNSVLCHIINAIRNSLLFNPNLSVIYVPRDCNTSAHNLAKAGLGLDSECIWNGSLPSILA</sequence>
<reference evidence="2" key="1">
    <citation type="submission" date="2018-11" db="EMBL/GenBank/DDBJ databases">
        <authorList>
            <person name="Grassa J C."/>
        </authorList>
    </citation>
    <scope>NUCLEOTIDE SEQUENCE [LARGE SCALE GENOMIC DNA]</scope>
</reference>
<dbReference type="InterPro" id="IPR044730">
    <property type="entry name" value="RNase_H-like_dom_plant"/>
</dbReference>
<dbReference type="AlphaFoldDB" id="A0A803PLJ5"/>
<dbReference type="GO" id="GO:0004523">
    <property type="term" value="F:RNA-DNA hybrid ribonuclease activity"/>
    <property type="evidence" value="ECO:0007669"/>
    <property type="project" value="InterPro"/>
</dbReference>
<evidence type="ECO:0000313" key="2">
    <source>
        <dbReference type="EnsemblPlants" id="cds.evm.model.05.1490"/>
    </source>
</evidence>
<dbReference type="InterPro" id="IPR000477">
    <property type="entry name" value="RT_dom"/>
</dbReference>
<dbReference type="Gramene" id="evm.model.05.1490">
    <property type="protein sequence ID" value="cds.evm.model.05.1490"/>
    <property type="gene ID" value="evm.TU.05.1490"/>
</dbReference>
<dbReference type="PANTHER" id="PTHR33116:SF86">
    <property type="entry name" value="REVERSE TRANSCRIPTASE DOMAIN-CONTAINING PROTEIN"/>
    <property type="match status" value="1"/>
</dbReference>
<dbReference type="EnsemblPlants" id="evm.model.05.1490">
    <property type="protein sequence ID" value="cds.evm.model.05.1490"/>
    <property type="gene ID" value="evm.TU.05.1490"/>
</dbReference>
<dbReference type="Proteomes" id="UP000596661">
    <property type="component" value="Chromosome 5"/>
</dbReference>
<dbReference type="Pfam" id="PF13456">
    <property type="entry name" value="RVT_3"/>
    <property type="match status" value="1"/>
</dbReference>
<dbReference type="PROSITE" id="PS50878">
    <property type="entry name" value="RT_POL"/>
    <property type="match status" value="1"/>
</dbReference>
<evidence type="ECO:0000313" key="3">
    <source>
        <dbReference type="Proteomes" id="UP000596661"/>
    </source>
</evidence>
<dbReference type="CDD" id="cd06222">
    <property type="entry name" value="RNase_H_like"/>
    <property type="match status" value="1"/>
</dbReference>
<dbReference type="InterPro" id="IPR026960">
    <property type="entry name" value="RVT-Znf"/>
</dbReference>
<dbReference type="InterPro" id="IPR002156">
    <property type="entry name" value="RNaseH_domain"/>
</dbReference>
<dbReference type="InterPro" id="IPR036691">
    <property type="entry name" value="Endo/exonu/phosph_ase_sf"/>
</dbReference>
<dbReference type="Pfam" id="PF00078">
    <property type="entry name" value="RVT_1"/>
    <property type="match status" value="1"/>
</dbReference>
<dbReference type="InterPro" id="IPR012337">
    <property type="entry name" value="RNaseH-like_sf"/>
</dbReference>